<dbReference type="InterPro" id="IPR019787">
    <property type="entry name" value="Znf_PHD-finger"/>
</dbReference>
<reference evidence="7" key="2">
    <citation type="submission" date="2023-05" db="EMBL/GenBank/DDBJ databases">
        <authorList>
            <person name="Schelkunov M.I."/>
        </authorList>
    </citation>
    <scope>NUCLEOTIDE SEQUENCE</scope>
    <source>
        <strain evidence="7">Hsosn_3</strain>
        <tissue evidence="7">Leaf</tissue>
    </source>
</reference>
<evidence type="ECO:0000313" key="7">
    <source>
        <dbReference type="EMBL" id="KAK1353440.1"/>
    </source>
</evidence>
<dbReference type="SUPFAM" id="SSF57903">
    <property type="entry name" value="FYVE/PHD zinc finger"/>
    <property type="match status" value="1"/>
</dbReference>
<feature type="domain" description="PHD-type" evidence="5">
    <location>
        <begin position="138"/>
        <end position="188"/>
    </location>
</feature>
<dbReference type="GO" id="GO:0008270">
    <property type="term" value="F:zinc ion binding"/>
    <property type="evidence" value="ECO:0007669"/>
    <property type="project" value="UniProtKB-KW"/>
</dbReference>
<dbReference type="PROSITE" id="PS50016">
    <property type="entry name" value="ZF_PHD_2"/>
    <property type="match status" value="1"/>
</dbReference>
<dbReference type="AlphaFoldDB" id="A0AAD8GSM8"/>
<dbReference type="EMBL" id="JAUIZM010000013">
    <property type="protein sequence ID" value="KAK1353440.1"/>
    <property type="molecule type" value="Genomic_DNA"/>
</dbReference>
<dbReference type="Pfam" id="PF00628">
    <property type="entry name" value="PHD"/>
    <property type="match status" value="1"/>
</dbReference>
<dbReference type="InterPro" id="IPR001025">
    <property type="entry name" value="BAH_dom"/>
</dbReference>
<dbReference type="InterPro" id="IPR011011">
    <property type="entry name" value="Znf_FYVE_PHD"/>
</dbReference>
<dbReference type="PROSITE" id="PS51038">
    <property type="entry name" value="BAH"/>
    <property type="match status" value="1"/>
</dbReference>
<keyword evidence="8" id="KW-1185">Reference proteome</keyword>
<evidence type="ECO:0000259" key="6">
    <source>
        <dbReference type="PROSITE" id="PS51038"/>
    </source>
</evidence>
<proteinExistence type="predicted"/>
<reference evidence="7" key="1">
    <citation type="submission" date="2023-02" db="EMBL/GenBank/DDBJ databases">
        <title>Genome of toxic invasive species Heracleum sosnowskyi carries increased number of genes despite the absence of recent whole-genome duplications.</title>
        <authorList>
            <person name="Schelkunov M."/>
            <person name="Shtratnikova V."/>
            <person name="Makarenko M."/>
            <person name="Klepikova A."/>
            <person name="Omelchenko D."/>
            <person name="Novikova G."/>
            <person name="Obukhova E."/>
            <person name="Bogdanov V."/>
            <person name="Penin A."/>
            <person name="Logacheva M."/>
        </authorList>
    </citation>
    <scope>NUCLEOTIDE SEQUENCE</scope>
    <source>
        <strain evidence="7">Hsosn_3</strain>
        <tissue evidence="7">Leaf</tissue>
    </source>
</reference>
<dbReference type="SMART" id="SM00439">
    <property type="entry name" value="BAH"/>
    <property type="match status" value="1"/>
</dbReference>
<dbReference type="Pfam" id="PF01426">
    <property type="entry name" value="BAH"/>
    <property type="match status" value="1"/>
</dbReference>
<dbReference type="GO" id="GO:0003682">
    <property type="term" value="F:chromatin binding"/>
    <property type="evidence" value="ECO:0007669"/>
    <property type="project" value="InterPro"/>
</dbReference>
<evidence type="ECO:0000259" key="5">
    <source>
        <dbReference type="PROSITE" id="PS50016"/>
    </source>
</evidence>
<dbReference type="InterPro" id="IPR001965">
    <property type="entry name" value="Znf_PHD"/>
</dbReference>
<keyword evidence="1" id="KW-0479">Metal-binding</keyword>
<dbReference type="Gene3D" id="3.30.40.10">
    <property type="entry name" value="Zinc/RING finger domain, C3HC4 (zinc finger)"/>
    <property type="match status" value="1"/>
</dbReference>
<accession>A0AAD8GSM8</accession>
<sequence length="188" mass="21646">MSNIRRRKRNPEFYKISGSGEIVRAGDCVLIKPSQPDKRPSVALVDKLETDMEGDLMVKLRWYYRPEEASFGRRQFHGAKELLLSDHYETQSANTMEGKCIVHSFLDYTKLENIGAGDYYSRFEYKVGTKEVTPSRVPVYCKCEMPYNPDCLMMQCDGCKKWFHPGCVKMTTAQALQLSNYMCDECSS</sequence>
<evidence type="ECO:0000256" key="1">
    <source>
        <dbReference type="ARBA" id="ARBA00022723"/>
    </source>
</evidence>
<gene>
    <name evidence="7" type="ORF">POM88_052575</name>
</gene>
<dbReference type="Proteomes" id="UP001237642">
    <property type="component" value="Unassembled WGS sequence"/>
</dbReference>
<dbReference type="InterPro" id="IPR013083">
    <property type="entry name" value="Znf_RING/FYVE/PHD"/>
</dbReference>
<protein>
    <submittedName>
        <fullName evidence="7">Chromatin remodeling protein EBS</fullName>
    </submittedName>
</protein>
<evidence type="ECO:0000256" key="4">
    <source>
        <dbReference type="PROSITE-ProRule" id="PRU00146"/>
    </source>
</evidence>
<evidence type="ECO:0000313" key="8">
    <source>
        <dbReference type="Proteomes" id="UP001237642"/>
    </source>
</evidence>
<name>A0AAD8GSM8_9APIA</name>
<feature type="domain" description="BAH" evidence="6">
    <location>
        <begin position="21"/>
        <end position="136"/>
    </location>
</feature>
<keyword evidence="2 4" id="KW-0863">Zinc-finger</keyword>
<organism evidence="7 8">
    <name type="scientific">Heracleum sosnowskyi</name>
    <dbReference type="NCBI Taxonomy" id="360622"/>
    <lineage>
        <taxon>Eukaryota</taxon>
        <taxon>Viridiplantae</taxon>
        <taxon>Streptophyta</taxon>
        <taxon>Embryophyta</taxon>
        <taxon>Tracheophyta</taxon>
        <taxon>Spermatophyta</taxon>
        <taxon>Magnoliopsida</taxon>
        <taxon>eudicotyledons</taxon>
        <taxon>Gunneridae</taxon>
        <taxon>Pentapetalae</taxon>
        <taxon>asterids</taxon>
        <taxon>campanulids</taxon>
        <taxon>Apiales</taxon>
        <taxon>Apiaceae</taxon>
        <taxon>Apioideae</taxon>
        <taxon>apioid superclade</taxon>
        <taxon>Tordylieae</taxon>
        <taxon>Tordyliinae</taxon>
        <taxon>Heracleum</taxon>
    </lineage>
</organism>
<comment type="caution">
    <text evidence="7">The sequence shown here is derived from an EMBL/GenBank/DDBJ whole genome shotgun (WGS) entry which is preliminary data.</text>
</comment>
<dbReference type="Gene3D" id="2.30.30.490">
    <property type="match status" value="1"/>
</dbReference>
<dbReference type="PANTHER" id="PTHR46364">
    <property type="entry name" value="OS08G0421900 PROTEIN"/>
    <property type="match status" value="1"/>
</dbReference>
<dbReference type="InterPro" id="IPR019786">
    <property type="entry name" value="Zinc_finger_PHD-type_CS"/>
</dbReference>
<evidence type="ECO:0000256" key="2">
    <source>
        <dbReference type="ARBA" id="ARBA00022771"/>
    </source>
</evidence>
<dbReference type="SMART" id="SM00249">
    <property type="entry name" value="PHD"/>
    <property type="match status" value="1"/>
</dbReference>
<dbReference type="PROSITE" id="PS01359">
    <property type="entry name" value="ZF_PHD_1"/>
    <property type="match status" value="1"/>
</dbReference>
<evidence type="ECO:0000256" key="3">
    <source>
        <dbReference type="ARBA" id="ARBA00022833"/>
    </source>
</evidence>
<keyword evidence="3" id="KW-0862">Zinc</keyword>
<dbReference type="InterPro" id="IPR043151">
    <property type="entry name" value="BAH_sf"/>
</dbReference>